<dbReference type="PROSITE" id="PS00018">
    <property type="entry name" value="EF_HAND_1"/>
    <property type="match status" value="3"/>
</dbReference>
<dbReference type="Pfam" id="PF13202">
    <property type="entry name" value="EF-hand_5"/>
    <property type="match status" value="1"/>
</dbReference>
<feature type="chain" id="PRO_5032301747" description="EF-hand domain-containing protein" evidence="2">
    <location>
        <begin position="21"/>
        <end position="441"/>
    </location>
</feature>
<evidence type="ECO:0000313" key="5">
    <source>
        <dbReference type="Proteomes" id="UP000663879"/>
    </source>
</evidence>
<keyword evidence="5" id="KW-1185">Reference proteome</keyword>
<dbReference type="InterPro" id="IPR018247">
    <property type="entry name" value="EF_Hand_1_Ca_BS"/>
</dbReference>
<keyword evidence="1" id="KW-0106">Calcium</keyword>
<dbReference type="GO" id="GO:0005509">
    <property type="term" value="F:calcium ion binding"/>
    <property type="evidence" value="ECO:0007669"/>
    <property type="project" value="InterPro"/>
</dbReference>
<accession>A0A813Y9S9</accession>
<sequence>MKFYLLVFLVALYQCSLTLAINCVQEQPLCLAVNLTTLLNVCKEFFRVPCPQTCGVCASEKLKLKFLNSIDPNSEHRLSIEEAQIFLKNMNISLDDALVTEIKELLMDIKAITADMYNHFDIDANGVLNLTEVFRGYLDLMELMGVKLKSDFKESIASIAEMIKLSNHGETYLPKLSDLLKIAMDYLDVYPHGLISLSRVQNMTNGFFNLERVVVAQQSAYSVNAKTLSYYLFSFMDMDFDGYVSQPEYTYSILGALEIFNITLSQKAEENLKSYFDIYQSSVQAIMSKYGVKETGLLEGMILHEYENRPFINLNLPIHDAVQSARKISSKKVPRYIRPSSNTIPPRKLTALSIIEAMFRSADRNEDGVIDVPEFAFFSVNALPKEYCLADLNEALKVLKLYDDNNDDRLNAKEFKDLFRPSTNVQEFLNTVIPAIARLIK</sequence>
<comment type="caution">
    <text evidence="4">The sequence shown here is derived from an EMBL/GenBank/DDBJ whole genome shotgun (WGS) entry which is preliminary data.</text>
</comment>
<dbReference type="PROSITE" id="PS50222">
    <property type="entry name" value="EF_HAND_2"/>
    <property type="match status" value="2"/>
</dbReference>
<dbReference type="InterPro" id="IPR002048">
    <property type="entry name" value="EF_hand_dom"/>
</dbReference>
<evidence type="ECO:0000256" key="2">
    <source>
        <dbReference type="SAM" id="SignalP"/>
    </source>
</evidence>
<dbReference type="EMBL" id="CAJNOC010001647">
    <property type="protein sequence ID" value="CAF0881130.1"/>
    <property type="molecule type" value="Genomic_DNA"/>
</dbReference>
<keyword evidence="2" id="KW-0732">Signal</keyword>
<dbReference type="Proteomes" id="UP000663879">
    <property type="component" value="Unassembled WGS sequence"/>
</dbReference>
<dbReference type="OrthoDB" id="10325258at2759"/>
<evidence type="ECO:0000313" key="4">
    <source>
        <dbReference type="EMBL" id="CAF0881130.1"/>
    </source>
</evidence>
<reference evidence="4" key="1">
    <citation type="submission" date="2021-02" db="EMBL/GenBank/DDBJ databases">
        <authorList>
            <person name="Nowell W R."/>
        </authorList>
    </citation>
    <scope>NUCLEOTIDE SEQUENCE</scope>
    <source>
        <strain evidence="4">Ploen Becks lab</strain>
    </source>
</reference>
<organism evidence="4 5">
    <name type="scientific">Brachionus calyciflorus</name>
    <dbReference type="NCBI Taxonomy" id="104777"/>
    <lineage>
        <taxon>Eukaryota</taxon>
        <taxon>Metazoa</taxon>
        <taxon>Spiralia</taxon>
        <taxon>Gnathifera</taxon>
        <taxon>Rotifera</taxon>
        <taxon>Eurotatoria</taxon>
        <taxon>Monogononta</taxon>
        <taxon>Pseudotrocha</taxon>
        <taxon>Ploima</taxon>
        <taxon>Brachionidae</taxon>
        <taxon>Brachionus</taxon>
    </lineage>
</organism>
<evidence type="ECO:0000259" key="3">
    <source>
        <dbReference type="PROSITE" id="PS50222"/>
    </source>
</evidence>
<feature type="domain" description="EF-hand" evidence="3">
    <location>
        <begin position="350"/>
        <end position="385"/>
    </location>
</feature>
<feature type="signal peptide" evidence="2">
    <location>
        <begin position="1"/>
        <end position="20"/>
    </location>
</feature>
<dbReference type="SUPFAM" id="SSF47473">
    <property type="entry name" value="EF-hand"/>
    <property type="match status" value="1"/>
</dbReference>
<gene>
    <name evidence="4" type="ORF">OXX778_LOCUS10419</name>
</gene>
<dbReference type="SMART" id="SM00054">
    <property type="entry name" value="EFh"/>
    <property type="match status" value="3"/>
</dbReference>
<proteinExistence type="predicted"/>
<name>A0A813Y9S9_9BILA</name>
<dbReference type="InterPro" id="IPR011992">
    <property type="entry name" value="EF-hand-dom_pair"/>
</dbReference>
<dbReference type="Gene3D" id="1.10.238.10">
    <property type="entry name" value="EF-hand"/>
    <property type="match status" value="2"/>
</dbReference>
<dbReference type="AlphaFoldDB" id="A0A813Y9S9"/>
<protein>
    <recommendedName>
        <fullName evidence="3">EF-hand domain-containing protein</fullName>
    </recommendedName>
</protein>
<feature type="domain" description="EF-hand" evidence="3">
    <location>
        <begin position="390"/>
        <end position="425"/>
    </location>
</feature>
<evidence type="ECO:0000256" key="1">
    <source>
        <dbReference type="ARBA" id="ARBA00022837"/>
    </source>
</evidence>